<dbReference type="Proteomes" id="UP000186513">
    <property type="component" value="Unassembled WGS sequence"/>
</dbReference>
<reference evidence="2 3" key="1">
    <citation type="submission" date="2016-11" db="EMBL/GenBank/DDBJ databases">
        <authorList>
            <person name="Jaros S."/>
            <person name="Januszkiewicz K."/>
            <person name="Wedrychowicz H."/>
        </authorList>
    </citation>
    <scope>NUCLEOTIDE SEQUENCE [LARGE SCALE GENOMIC DNA]</scope>
    <source>
        <strain evidence="2 3">DSM 18899</strain>
    </source>
</reference>
<feature type="domain" description="HTH luxR-type" evidence="1">
    <location>
        <begin position="297"/>
        <end position="354"/>
    </location>
</feature>
<proteinExistence type="predicted"/>
<protein>
    <submittedName>
        <fullName evidence="2">DNA-binding transcriptional regulator, CsgD family</fullName>
    </submittedName>
</protein>
<dbReference type="SMART" id="SM00421">
    <property type="entry name" value="HTH_LUXR"/>
    <property type="match status" value="1"/>
</dbReference>
<keyword evidence="2" id="KW-0238">DNA-binding</keyword>
<dbReference type="OrthoDB" id="5497412at2"/>
<dbReference type="GO" id="GO:0006355">
    <property type="term" value="P:regulation of DNA-templated transcription"/>
    <property type="evidence" value="ECO:0007669"/>
    <property type="project" value="InterPro"/>
</dbReference>
<gene>
    <name evidence="2" type="ORF">SAMN02745887_00702</name>
</gene>
<organism evidence="2 3">
    <name type="scientific">Chitinimonas taiwanensis DSM 18899</name>
    <dbReference type="NCBI Taxonomy" id="1121279"/>
    <lineage>
        <taxon>Bacteria</taxon>
        <taxon>Pseudomonadati</taxon>
        <taxon>Pseudomonadota</taxon>
        <taxon>Betaproteobacteria</taxon>
        <taxon>Neisseriales</taxon>
        <taxon>Chitinibacteraceae</taxon>
        <taxon>Chitinimonas</taxon>
    </lineage>
</organism>
<dbReference type="STRING" id="1121279.SAMN02745887_00702"/>
<name>A0A1K2H7X5_9NEIS</name>
<dbReference type="RefSeq" id="WP_072427234.1">
    <property type="nucleotide sequence ID" value="NZ_FPKR01000002.1"/>
</dbReference>
<keyword evidence="3" id="KW-1185">Reference proteome</keyword>
<dbReference type="InterPro" id="IPR000792">
    <property type="entry name" value="Tscrpt_reg_LuxR_C"/>
</dbReference>
<accession>A0A1K2H7X5</accession>
<evidence type="ECO:0000259" key="1">
    <source>
        <dbReference type="SMART" id="SM00421"/>
    </source>
</evidence>
<evidence type="ECO:0000313" key="2">
    <source>
        <dbReference type="EMBL" id="SFZ72717.1"/>
    </source>
</evidence>
<dbReference type="EMBL" id="FPKR01000002">
    <property type="protein sequence ID" value="SFZ72717.1"/>
    <property type="molecule type" value="Genomic_DNA"/>
</dbReference>
<evidence type="ECO:0000313" key="3">
    <source>
        <dbReference type="Proteomes" id="UP000186513"/>
    </source>
</evidence>
<dbReference type="Gene3D" id="1.10.10.10">
    <property type="entry name" value="Winged helix-like DNA-binding domain superfamily/Winged helix DNA-binding domain"/>
    <property type="match status" value="1"/>
</dbReference>
<dbReference type="AlphaFoldDB" id="A0A1K2H7X5"/>
<dbReference type="SUPFAM" id="SSF46894">
    <property type="entry name" value="C-terminal effector domain of the bipartite response regulators"/>
    <property type="match status" value="1"/>
</dbReference>
<sequence length="362" mass="39746">MDEASLLDTLYAGISDPVRWREACSSLARFALCDGSAMLMLDPTRPDVPPMVVSSDVDPAMEVDYATHYAGTDPARGPGSLITDRWYHDRRDLGLDVIRKHPFYQDFFHHYGFGELICSRASESSGLQIWIALYHNLGRAEFTAAELEQLQSLLPHLRRAARLRMELAQLGLAQACEEAALNLLSQALAIVDMQGRLHFANRPAEQLLRRGLGVSIRNQYLCAQPEATFRALLQQGGQRAGAMRVGNVSSPHAIQLEVIPLPAHAPLGLGPSGPAMLVLLHEPDQSPACASQLLSALYGFTPAENRLLACLMQGHTPAECAEQLGVGIRTVRSQLTALLSKTGCRRQAELLQTVTRFGWIRH</sequence>
<dbReference type="InterPro" id="IPR016032">
    <property type="entry name" value="Sig_transdc_resp-reg_C-effctor"/>
</dbReference>
<dbReference type="InterPro" id="IPR036388">
    <property type="entry name" value="WH-like_DNA-bd_sf"/>
</dbReference>
<dbReference type="GO" id="GO:0003677">
    <property type="term" value="F:DNA binding"/>
    <property type="evidence" value="ECO:0007669"/>
    <property type="project" value="UniProtKB-KW"/>
</dbReference>